<keyword evidence="1" id="KW-0227">DNA damage</keyword>
<dbReference type="GO" id="GO:0000712">
    <property type="term" value="P:resolution of meiotic recombination intermediates"/>
    <property type="evidence" value="ECO:0007669"/>
    <property type="project" value="TreeGrafter"/>
</dbReference>
<dbReference type="GO" id="GO:1901255">
    <property type="term" value="P:nucleotide-excision repair involved in interstrand cross-link repair"/>
    <property type="evidence" value="ECO:0007669"/>
    <property type="project" value="TreeGrafter"/>
</dbReference>
<dbReference type="GO" id="GO:0000724">
    <property type="term" value="P:double-strand break repair via homologous recombination"/>
    <property type="evidence" value="ECO:0007669"/>
    <property type="project" value="TreeGrafter"/>
</dbReference>
<reference evidence="4 5" key="1">
    <citation type="submission" date="2019-09" db="EMBL/GenBank/DDBJ databases">
        <title>A chromosome-level genome assembly of the Chinese tupelo Nyssa sinensis.</title>
        <authorList>
            <person name="Yang X."/>
            <person name="Kang M."/>
            <person name="Yang Y."/>
            <person name="Xiong H."/>
            <person name="Wang M."/>
            <person name="Zhang Z."/>
            <person name="Wang Z."/>
            <person name="Wu H."/>
            <person name="Ma T."/>
            <person name="Liu J."/>
            <person name="Xi Z."/>
        </authorList>
    </citation>
    <scope>NUCLEOTIDE SEQUENCE [LARGE SCALE GENOMIC DNA]</scope>
    <source>
        <strain evidence="4">J267</strain>
        <tissue evidence="4">Leaf</tissue>
    </source>
</reference>
<name>A0A5J5A507_9ASTE</name>
<dbReference type="GO" id="GO:0003697">
    <property type="term" value="F:single-stranded DNA binding"/>
    <property type="evidence" value="ECO:0007669"/>
    <property type="project" value="TreeGrafter"/>
</dbReference>
<evidence type="ECO:0000256" key="2">
    <source>
        <dbReference type="ARBA" id="ARBA00022801"/>
    </source>
</evidence>
<keyword evidence="5" id="KW-1185">Reference proteome</keyword>
<dbReference type="EMBL" id="CM018046">
    <property type="protein sequence ID" value="KAA8525973.1"/>
    <property type="molecule type" value="Genomic_DNA"/>
</dbReference>
<evidence type="ECO:0008006" key="6">
    <source>
        <dbReference type="Google" id="ProtNLM"/>
    </source>
</evidence>
<gene>
    <name evidence="4" type="ORF">F0562_007927</name>
</gene>
<accession>A0A5J5A507</accession>
<evidence type="ECO:0000256" key="3">
    <source>
        <dbReference type="ARBA" id="ARBA00023204"/>
    </source>
</evidence>
<evidence type="ECO:0000256" key="1">
    <source>
        <dbReference type="ARBA" id="ARBA00022763"/>
    </source>
</evidence>
<evidence type="ECO:0000313" key="4">
    <source>
        <dbReference type="EMBL" id="KAA8525973.1"/>
    </source>
</evidence>
<dbReference type="OrthoDB" id="361020at2759"/>
<dbReference type="GO" id="GO:0000014">
    <property type="term" value="F:single-stranded DNA endodeoxyribonuclease activity"/>
    <property type="evidence" value="ECO:0007669"/>
    <property type="project" value="TreeGrafter"/>
</dbReference>
<evidence type="ECO:0000313" key="5">
    <source>
        <dbReference type="Proteomes" id="UP000325577"/>
    </source>
</evidence>
<dbReference type="AlphaFoldDB" id="A0A5J5A507"/>
<dbReference type="Proteomes" id="UP000325577">
    <property type="component" value="Linkage Group LG3"/>
</dbReference>
<dbReference type="GO" id="GO:0000110">
    <property type="term" value="C:nucleotide-excision repair factor 1 complex"/>
    <property type="evidence" value="ECO:0007669"/>
    <property type="project" value="TreeGrafter"/>
</dbReference>
<dbReference type="PANTHER" id="PTHR10150:SF0">
    <property type="entry name" value="DNA REPAIR ENDONUCLEASE XPF"/>
    <property type="match status" value="1"/>
</dbReference>
<keyword evidence="3" id="KW-0234">DNA repair</keyword>
<keyword evidence="2" id="KW-0378">Hydrolase</keyword>
<protein>
    <recommendedName>
        <fullName evidence="6">DNA repair endonuclease UVH1</fullName>
    </recommendedName>
</protein>
<dbReference type="GO" id="GO:0003684">
    <property type="term" value="F:damaged DNA binding"/>
    <property type="evidence" value="ECO:0007669"/>
    <property type="project" value="TreeGrafter"/>
</dbReference>
<proteinExistence type="predicted"/>
<sequence length="389" mass="44039">MVQFHEHIISDLLEDPNGGLVVLSSGLALHKLIASLLLLHHPSQGTLLLLSASPSQKSSILSTLQLQNPNGEIPNLPSEITSDLLAHHRLSLYSSGCTFFITARILIVDLLTSRLPTSAIAGLIILNAHSLSDTSTEAFIVRILRSFNRSLYIRAFSDKPHAMVSGFAKAERTLKCLYLRKLHFWPRFQVYVSQDLERDPPEVVDVRVPMSAHMKGIQKAVIEVMDACLKEMRKTNKLDPIWHTLGKRTKQLVSDLKTLRKLLDYLVRYDAVTYLKYLDSLRASESFRSVWIFAESSYKIFEYAKKRVYHFGRSDGGKLVGQCKSVATKKRKLEDGKKETDSLPMGTNSGVVLEEVLEEAPKWKVLREVLEEIEEEREKQALSKEELVN</sequence>
<dbReference type="PANTHER" id="PTHR10150">
    <property type="entry name" value="DNA REPAIR ENDONUCLEASE XPF"/>
    <property type="match status" value="1"/>
</dbReference>
<organism evidence="4 5">
    <name type="scientific">Nyssa sinensis</name>
    <dbReference type="NCBI Taxonomy" id="561372"/>
    <lineage>
        <taxon>Eukaryota</taxon>
        <taxon>Viridiplantae</taxon>
        <taxon>Streptophyta</taxon>
        <taxon>Embryophyta</taxon>
        <taxon>Tracheophyta</taxon>
        <taxon>Spermatophyta</taxon>
        <taxon>Magnoliopsida</taxon>
        <taxon>eudicotyledons</taxon>
        <taxon>Gunneridae</taxon>
        <taxon>Pentapetalae</taxon>
        <taxon>asterids</taxon>
        <taxon>Cornales</taxon>
        <taxon>Nyssaceae</taxon>
        <taxon>Nyssa</taxon>
    </lineage>
</organism>